<feature type="region of interest" description="Disordered" evidence="2">
    <location>
        <begin position="384"/>
        <end position="458"/>
    </location>
</feature>
<dbReference type="EMBL" id="QGNW01000066">
    <property type="protein sequence ID" value="RVX03441.1"/>
    <property type="molecule type" value="Genomic_DNA"/>
</dbReference>
<keyword evidence="1" id="KW-0238">DNA-binding</keyword>
<dbReference type="Proteomes" id="UP000288805">
    <property type="component" value="Unassembled WGS sequence"/>
</dbReference>
<protein>
    <submittedName>
        <fullName evidence="4">Zinc finger CCCH domain-containing protein 6</fullName>
    </submittedName>
</protein>
<evidence type="ECO:0000259" key="3">
    <source>
        <dbReference type="Pfam" id="PF13966"/>
    </source>
</evidence>
<accession>A0A438J393</accession>
<dbReference type="PANTHER" id="PTHR33400:SF2">
    <property type="entry name" value="ZINC FINGER CCCH DOMAIN-CONTAINING PROTEIN 6"/>
    <property type="match status" value="1"/>
</dbReference>
<dbReference type="InterPro" id="IPR026960">
    <property type="entry name" value="RVT-Znf"/>
</dbReference>
<comment type="caution">
    <text evidence="4">The sequence shown here is derived from an EMBL/GenBank/DDBJ whole genome shotgun (WGS) entry which is preliminary data.</text>
</comment>
<reference evidence="4 5" key="1">
    <citation type="journal article" date="2018" name="PLoS Genet.">
        <title>Population sequencing reveals clonal diversity and ancestral inbreeding in the grapevine cultivar Chardonnay.</title>
        <authorList>
            <person name="Roach M.J."/>
            <person name="Johnson D.L."/>
            <person name="Bohlmann J."/>
            <person name="van Vuuren H.J."/>
            <person name="Jones S.J."/>
            <person name="Pretorius I.S."/>
            <person name="Schmidt S.A."/>
            <person name="Borneman A.R."/>
        </authorList>
    </citation>
    <scope>NUCLEOTIDE SEQUENCE [LARGE SCALE GENOMIC DNA]</scope>
    <source>
        <strain evidence="5">cv. Chardonnay</strain>
        <tissue evidence="4">Leaf</tissue>
    </source>
</reference>
<dbReference type="AlphaFoldDB" id="A0A438J393"/>
<evidence type="ECO:0000313" key="4">
    <source>
        <dbReference type="EMBL" id="RVX03441.1"/>
    </source>
</evidence>
<dbReference type="Pfam" id="PF13966">
    <property type="entry name" value="zf-RVT"/>
    <property type="match status" value="1"/>
</dbReference>
<proteinExistence type="predicted"/>
<evidence type="ECO:0000256" key="2">
    <source>
        <dbReference type="SAM" id="MobiDB-lite"/>
    </source>
</evidence>
<evidence type="ECO:0000313" key="5">
    <source>
        <dbReference type="Proteomes" id="UP000288805"/>
    </source>
</evidence>
<dbReference type="GO" id="GO:0003677">
    <property type="term" value="F:DNA binding"/>
    <property type="evidence" value="ECO:0007669"/>
    <property type="project" value="UniProtKB-KW"/>
</dbReference>
<feature type="domain" description="Reverse transcriptase zinc-binding" evidence="3">
    <location>
        <begin position="18"/>
        <end position="102"/>
    </location>
</feature>
<sequence length="564" mass="62019">MLDEEDRVRWLMSNDGNFLVKSLYKVLEPDSPVCFLVKIIWNHWVQPKISFFAWEASWGKVLTLNQIQKKGWALSNRCFLCQDYEESIDHLLLHCEKTREVWNLFFTLFGVCWVFPSSVRETLVRWDGACCKGVRLFLSEDSPSQVGQVGLGAQDHLQAKTSWLLHSNGMGSDDNLPPGFEGAHPANQLKNKLSQIPLITWRCPPKFVLNFTWQVVAGEESNEVEVQNQREMRVLEAVYPRPSAIPPNPSVSIDGEDMDNDDQKILLIPIVPVEDEEAALEMSADTVAPINIPMSSQSLLLPPGIPSASSSNAPNIPNPPANENVAAGMVPGVEPDVVAAASAAFTAVMRSNEQGNLIDHDLLIKILSNPKIIERIVTDQVVSSSNPQAVPNQRLPPIALSDQPPGHVSRVETNIPLSAAIPSGPFYSQSNGPGPVPAPRPPPSMVGPSSSSPPVRPVTKDINYYKSLIQQHGGERQEPQDQSQSHSQFANRPNHHVLGMNPETVVTHPKPRDSKPKIMKPCIYFHSSRGCRHGAKLFLPARCVSPAACEQHAGGAKCQENENG</sequence>
<gene>
    <name evidence="4" type="primary">VvCHDp000723_0</name>
    <name evidence="4" type="ORF">CK203_019817</name>
</gene>
<evidence type="ECO:0000256" key="1">
    <source>
        <dbReference type="ARBA" id="ARBA00023125"/>
    </source>
</evidence>
<feature type="compositionally biased region" description="Pro residues" evidence="2">
    <location>
        <begin position="434"/>
        <end position="445"/>
    </location>
</feature>
<name>A0A438J393_VITVI</name>
<dbReference type="PANTHER" id="PTHR33400">
    <property type="entry name" value="ZINC FINGER CCCH DOMAIN-CONTAINING PROTEIN 6-RELATED"/>
    <property type="match status" value="1"/>
</dbReference>
<organism evidence="4 5">
    <name type="scientific">Vitis vinifera</name>
    <name type="common">Grape</name>
    <dbReference type="NCBI Taxonomy" id="29760"/>
    <lineage>
        <taxon>Eukaryota</taxon>
        <taxon>Viridiplantae</taxon>
        <taxon>Streptophyta</taxon>
        <taxon>Embryophyta</taxon>
        <taxon>Tracheophyta</taxon>
        <taxon>Spermatophyta</taxon>
        <taxon>Magnoliopsida</taxon>
        <taxon>eudicotyledons</taxon>
        <taxon>Gunneridae</taxon>
        <taxon>Pentapetalae</taxon>
        <taxon>rosids</taxon>
        <taxon>Vitales</taxon>
        <taxon>Vitaceae</taxon>
        <taxon>Viteae</taxon>
        <taxon>Vitis</taxon>
    </lineage>
</organism>
<feature type="region of interest" description="Disordered" evidence="2">
    <location>
        <begin position="471"/>
        <end position="514"/>
    </location>
</feature>
<feature type="compositionally biased region" description="Polar residues" evidence="2">
    <location>
        <begin position="480"/>
        <end position="491"/>
    </location>
</feature>